<keyword evidence="4" id="KW-0592">Phosphate transport</keyword>
<dbReference type="InterPro" id="IPR011862">
    <property type="entry name" value="Phos-bd"/>
</dbReference>
<sequence length="342" mass="37995">MQFFIKTVKPFLGFCILALAATSLLNGCQSSNPQSYQPINIDGSSTVYPITKTAADRFNETQSVPVEVTVGFSGTGGGFRKFCAGETEVNNASRPISLSEMEACKQAKVSYIELPIAFDAITVVINPQNNWLQNITIDELRKIWQPEAQQKITRWNQIRSSWPNAPLKLYGPGTDSGTYDYFTEAVTGSAGSSRSDYIASEDDRLLEQQVSSDVNSLGYFGLAYYEQNKDELKALSVDSGQGPVFPSRETVEKSEYQPLARPLFIYINLTAAQNNPAMREFVYYFLEQAPGIAEEVGYVPLPEEAYHINEVTYNQGEVGTVFEGQSQFGLSISELMRKQAKY</sequence>
<evidence type="ECO:0000313" key="6">
    <source>
        <dbReference type="EMBL" id="OJJ26240.1"/>
    </source>
</evidence>
<dbReference type="PANTHER" id="PTHR30570">
    <property type="entry name" value="PERIPLASMIC PHOSPHATE BINDING COMPONENT OF PHOSPHATE ABC TRANSPORTER"/>
    <property type="match status" value="1"/>
</dbReference>
<proteinExistence type="inferred from homology"/>
<evidence type="ECO:0000313" key="7">
    <source>
        <dbReference type="Proteomes" id="UP000183940"/>
    </source>
</evidence>
<dbReference type="EMBL" id="MLAW01000009">
    <property type="protein sequence ID" value="OJJ26240.1"/>
    <property type="molecule type" value="Genomic_DNA"/>
</dbReference>
<name>A0A1L9QU75_9CYAN</name>
<organism evidence="6 7">
    <name type="scientific">Roseofilum reptotaenium AO1-A</name>
    <dbReference type="NCBI Taxonomy" id="1925591"/>
    <lineage>
        <taxon>Bacteria</taxon>
        <taxon>Bacillati</taxon>
        <taxon>Cyanobacteriota</taxon>
        <taxon>Cyanophyceae</taxon>
        <taxon>Desertifilales</taxon>
        <taxon>Desertifilaceae</taxon>
        <taxon>Roseofilum</taxon>
    </lineage>
</organism>
<comment type="function">
    <text evidence="4">Involved in the system for phosphate transport across the cytoplasmic membrane.</text>
</comment>
<dbReference type="Gene3D" id="3.40.190.10">
    <property type="entry name" value="Periplasmic binding protein-like II"/>
    <property type="match status" value="2"/>
</dbReference>
<accession>A0A1L9QU75</accession>
<reference evidence="6" key="1">
    <citation type="submission" date="2016-10" db="EMBL/GenBank/DDBJ databases">
        <title>CRISPR-Cas defence system in Roseofilum reptotaenium: evidence of a bacteriophage-cyanobacterium arms race in the coral black band disease.</title>
        <authorList>
            <person name="Buerger P."/>
            <person name="Wood-Charlson E.M."/>
            <person name="Weynberg K.D."/>
            <person name="Willis B."/>
            <person name="Van Oppen M.J."/>
        </authorList>
    </citation>
    <scope>NUCLEOTIDE SEQUENCE [LARGE SCALE GENOMIC DNA]</scope>
    <source>
        <strain evidence="6">AO1-A</strain>
    </source>
</reference>
<protein>
    <recommendedName>
        <fullName evidence="4">Phosphate-binding protein</fullName>
    </recommendedName>
</protein>
<evidence type="ECO:0000256" key="1">
    <source>
        <dbReference type="ARBA" id="ARBA00008725"/>
    </source>
</evidence>
<dbReference type="GO" id="GO:0006817">
    <property type="term" value="P:phosphate ion transport"/>
    <property type="evidence" value="ECO:0007669"/>
    <property type="project" value="UniProtKB-UniRule"/>
</dbReference>
<dbReference type="AlphaFoldDB" id="A0A1L9QU75"/>
<keyword evidence="7" id="KW-1185">Reference proteome</keyword>
<dbReference type="PANTHER" id="PTHR30570:SF1">
    <property type="entry name" value="PHOSPHATE-BINDING PROTEIN PSTS"/>
    <property type="match status" value="1"/>
</dbReference>
<evidence type="ECO:0000256" key="3">
    <source>
        <dbReference type="ARBA" id="ARBA00022729"/>
    </source>
</evidence>
<comment type="caution">
    <text evidence="6">The sequence shown here is derived from an EMBL/GenBank/DDBJ whole genome shotgun (WGS) entry which is preliminary data.</text>
</comment>
<keyword evidence="2 4" id="KW-0813">Transport</keyword>
<dbReference type="FunFam" id="3.40.190.10:FF:000156">
    <property type="entry name" value="Phosphate ABC transporter, phosphate-binding protein"/>
    <property type="match status" value="1"/>
</dbReference>
<dbReference type="SUPFAM" id="SSF53850">
    <property type="entry name" value="Periplasmic binding protein-like II"/>
    <property type="match status" value="1"/>
</dbReference>
<dbReference type="Pfam" id="PF12849">
    <property type="entry name" value="PBP_like_2"/>
    <property type="match status" value="1"/>
</dbReference>
<dbReference type="NCBIfam" id="TIGR02136">
    <property type="entry name" value="ptsS_2"/>
    <property type="match status" value="1"/>
</dbReference>
<feature type="chain" id="PRO_5027156291" description="Phosphate-binding protein" evidence="4">
    <location>
        <begin position="21"/>
        <end position="342"/>
    </location>
</feature>
<dbReference type="InterPro" id="IPR024370">
    <property type="entry name" value="PBP_domain"/>
</dbReference>
<feature type="domain" description="PBP" evidence="5">
    <location>
        <begin position="32"/>
        <end position="286"/>
    </location>
</feature>
<evidence type="ECO:0000256" key="4">
    <source>
        <dbReference type="RuleBase" id="RU367119"/>
    </source>
</evidence>
<dbReference type="CDD" id="cd13654">
    <property type="entry name" value="PBP2_phosphate_like_2"/>
    <property type="match status" value="1"/>
</dbReference>
<gene>
    <name evidence="6" type="ORF">BI308_07525</name>
</gene>
<keyword evidence="3 4" id="KW-0732">Signal</keyword>
<evidence type="ECO:0000259" key="5">
    <source>
        <dbReference type="Pfam" id="PF12849"/>
    </source>
</evidence>
<dbReference type="InterPro" id="IPR050811">
    <property type="entry name" value="Phosphate_ABC_transporter"/>
</dbReference>
<evidence type="ECO:0000256" key="2">
    <source>
        <dbReference type="ARBA" id="ARBA00022448"/>
    </source>
</evidence>
<dbReference type="STRING" id="1925591.BI308_07525"/>
<feature type="signal peptide" evidence="4">
    <location>
        <begin position="1"/>
        <end position="20"/>
    </location>
</feature>
<comment type="similarity">
    <text evidence="1 4">Belongs to the PstS family.</text>
</comment>
<dbReference type="Proteomes" id="UP000183940">
    <property type="component" value="Unassembled WGS sequence"/>
</dbReference>
<dbReference type="GO" id="GO:0042301">
    <property type="term" value="F:phosphate ion binding"/>
    <property type="evidence" value="ECO:0007669"/>
    <property type="project" value="UniProtKB-UniRule"/>
</dbReference>